<dbReference type="RefSeq" id="WP_062754707.1">
    <property type="nucleotide sequence ID" value="NZ_BMSJ01000009.1"/>
</dbReference>
<evidence type="ECO:0000313" key="3">
    <source>
        <dbReference type="EMBL" id="GGR38310.1"/>
    </source>
</evidence>
<gene>
    <name evidence="4" type="ORF">CP977_14540</name>
    <name evidence="3" type="ORF">GCM10010497_46560</name>
</gene>
<dbReference type="InterPro" id="IPR012349">
    <property type="entry name" value="Split_barrel_FMN-bd"/>
</dbReference>
<dbReference type="Proteomes" id="UP000326029">
    <property type="component" value="Chromosome"/>
</dbReference>
<feature type="compositionally biased region" description="Low complexity" evidence="1">
    <location>
        <begin position="14"/>
        <end position="23"/>
    </location>
</feature>
<dbReference type="EMBL" id="CP023693">
    <property type="protein sequence ID" value="QEV33232.1"/>
    <property type="molecule type" value="Genomic_DNA"/>
</dbReference>
<dbReference type="Proteomes" id="UP000642014">
    <property type="component" value="Unassembled WGS sequence"/>
</dbReference>
<dbReference type="AlphaFoldDB" id="A0AAV4KN57"/>
<reference evidence="3 6" key="1">
    <citation type="journal article" date="2014" name="Int. J. Syst. Evol. Microbiol.">
        <title>Complete genome sequence of Corynebacterium casei LMG S-19264T (=DSM 44701T), isolated from a smear-ripened cheese.</title>
        <authorList>
            <consortium name="US DOE Joint Genome Institute (JGI-PGF)"/>
            <person name="Walter F."/>
            <person name="Albersmeier A."/>
            <person name="Kalinowski J."/>
            <person name="Ruckert C."/>
        </authorList>
    </citation>
    <scope>NUCLEOTIDE SEQUENCE [LARGE SCALE GENOMIC DNA]</scope>
    <source>
        <strain evidence="3 6">JCM 4205</strain>
    </source>
</reference>
<feature type="region of interest" description="Disordered" evidence="1">
    <location>
        <begin position="203"/>
        <end position="249"/>
    </location>
</feature>
<evidence type="ECO:0000313" key="6">
    <source>
        <dbReference type="Proteomes" id="UP000642014"/>
    </source>
</evidence>
<name>A0AAV4KN57_9ACTN</name>
<dbReference type="PANTHER" id="PTHR42815:SF2">
    <property type="entry name" value="FAD-BINDING, PUTATIVE (AFU_ORTHOLOGUE AFUA_6G07600)-RELATED"/>
    <property type="match status" value="1"/>
</dbReference>
<dbReference type="EMBL" id="BMSJ01000009">
    <property type="protein sequence ID" value="GGR38310.1"/>
    <property type="molecule type" value="Genomic_DNA"/>
</dbReference>
<dbReference type="SUPFAM" id="SSF50475">
    <property type="entry name" value="FMN-binding split barrel"/>
    <property type="match status" value="1"/>
</dbReference>
<evidence type="ECO:0000313" key="5">
    <source>
        <dbReference type="Proteomes" id="UP000326029"/>
    </source>
</evidence>
<evidence type="ECO:0000256" key="1">
    <source>
        <dbReference type="SAM" id="MobiDB-lite"/>
    </source>
</evidence>
<dbReference type="InterPro" id="IPR011576">
    <property type="entry name" value="Pyridox_Oxase_N"/>
</dbReference>
<dbReference type="GeneID" id="95454989"/>
<reference evidence="4 5" key="2">
    <citation type="submission" date="2017-09" db="EMBL/GenBank/DDBJ databases">
        <authorList>
            <person name="Lee N."/>
            <person name="Cho B.-K."/>
        </authorList>
    </citation>
    <scope>NUCLEOTIDE SEQUENCE [LARGE SCALE GENOMIC DNA]</scope>
    <source>
        <strain evidence="4 5">ATCC 19740</strain>
    </source>
</reference>
<dbReference type="PANTHER" id="PTHR42815">
    <property type="entry name" value="FAD-BINDING, PUTATIVE (AFU_ORTHOLOGUE AFUA_6G07600)-RELATED"/>
    <property type="match status" value="1"/>
</dbReference>
<evidence type="ECO:0000313" key="4">
    <source>
        <dbReference type="EMBL" id="QEV33232.1"/>
    </source>
</evidence>
<evidence type="ECO:0000259" key="2">
    <source>
        <dbReference type="Pfam" id="PF01243"/>
    </source>
</evidence>
<accession>A0AAV4KN57</accession>
<sequence>MNPHETAPTGSVRAAPTDSAPAAPAGPAPTDPAPAASVRAALVERWGEPLPRVRAKLSPVLHPWLRRFVELSPYVVVASADGDGRCVASPRGGAPGFVRVLDERTLFLPEESGNRLLQTLGNLERSPGVGLLFLLPGMPETARVNGRAEPLTRGDPRWAALPLDAAERERLLWGSLVHVEEAYYHCGRAARFAELWDTARINRNQTDPPLPKRPAPVIEGEKHVRHGRPVHGVRGGEPVPETGAVRPAG</sequence>
<organism evidence="3 6">
    <name type="scientific">Streptomyces cinereoruber</name>
    <dbReference type="NCBI Taxonomy" id="67260"/>
    <lineage>
        <taxon>Bacteria</taxon>
        <taxon>Bacillati</taxon>
        <taxon>Actinomycetota</taxon>
        <taxon>Actinomycetes</taxon>
        <taxon>Kitasatosporales</taxon>
        <taxon>Streptomycetaceae</taxon>
        <taxon>Streptomyces</taxon>
    </lineage>
</organism>
<dbReference type="Pfam" id="PF01243">
    <property type="entry name" value="PNPOx_N"/>
    <property type="match status" value="1"/>
</dbReference>
<dbReference type="Gene3D" id="2.30.110.10">
    <property type="entry name" value="Electron Transport, Fmn-binding Protein, Chain A"/>
    <property type="match status" value="1"/>
</dbReference>
<feature type="region of interest" description="Disordered" evidence="1">
    <location>
        <begin position="1"/>
        <end position="36"/>
    </location>
</feature>
<reference evidence="3" key="3">
    <citation type="submission" date="2023-08" db="EMBL/GenBank/DDBJ databases">
        <authorList>
            <person name="Sun Q."/>
            <person name="Ohkuma M."/>
        </authorList>
    </citation>
    <scope>NUCLEOTIDE SEQUENCE</scope>
    <source>
        <strain evidence="3">JCM 4205</strain>
    </source>
</reference>
<protein>
    <submittedName>
        <fullName evidence="4">Pyridoxamine 5'-phosphate oxidase family protein</fullName>
    </submittedName>
</protein>
<proteinExistence type="predicted"/>
<feature type="domain" description="Pyridoxamine 5'-phosphate oxidase N-terminal" evidence="2">
    <location>
        <begin position="65"/>
        <end position="161"/>
    </location>
</feature>
<keyword evidence="5" id="KW-1185">Reference proteome</keyword>
<feature type="compositionally biased region" description="Low complexity" evidence="1">
    <location>
        <begin position="232"/>
        <end position="241"/>
    </location>
</feature>